<feature type="compositionally biased region" description="Polar residues" evidence="3">
    <location>
        <begin position="252"/>
        <end position="276"/>
    </location>
</feature>
<keyword evidence="4" id="KW-1185">Reference proteome</keyword>
<dbReference type="PANTHER" id="PTHR48051:SF54">
    <property type="entry name" value="LEUCINE-RICH REPEAT-CONTAINING PROTEIN"/>
    <property type="match status" value="1"/>
</dbReference>
<name>A0AA85EQJ0_9TREM</name>
<dbReference type="Gene3D" id="1.10.418.10">
    <property type="entry name" value="Calponin-like domain"/>
    <property type="match status" value="1"/>
</dbReference>
<evidence type="ECO:0000256" key="2">
    <source>
        <dbReference type="ARBA" id="ARBA00022737"/>
    </source>
</evidence>
<feature type="region of interest" description="Disordered" evidence="3">
    <location>
        <begin position="252"/>
        <end position="278"/>
    </location>
</feature>
<proteinExistence type="predicted"/>
<feature type="region of interest" description="Disordered" evidence="3">
    <location>
        <begin position="636"/>
        <end position="662"/>
    </location>
</feature>
<dbReference type="WBParaSite" id="SRDH1_18560.2">
    <property type="protein sequence ID" value="SRDH1_18560.2"/>
    <property type="gene ID" value="SRDH1_18560"/>
</dbReference>
<dbReference type="PROSITE" id="PS51450">
    <property type="entry name" value="LRR"/>
    <property type="match status" value="2"/>
</dbReference>
<sequence>MLDSFVVSNKSDDALKNDTDNKDSIFYDYYSNRQAIFSNCRLRDFSNISETLKFVEHLDLSRNFITNVPNGIEQYRLLTTLDLSFNKIFSLPSSLCKLPSLRILLMSNNYLSSLPASICELQNLQELDLSFNRFKCFPSICSLQSLKVLLLGCNLIETLPEDIVGLRCLKILDLHSNGVKQLPLNIRFMWCLEKLSLEENPLSPPLLTIVARGIPYIFAFLNQQALCNSNNTSCEKFHDSLTQSSSAHAINTSNQQHTTKLSESQHVNSDSSTQSFEKTEINTDCDQRYILKSEITNPSLTIQNSTYSTTNNKKEQFDKSNVKLHLTDYNRTENFSHNESTHSCINETLKSGSSFSSLSTDDNESLTTNMYSSAYENVILNKNDNEGFYLTSNISQQLAQAINNSQIKQPISPGNDNTKKAVVPTVLNGNDSAEQKVNGYIIANERLCNVFEPTNNDQIEDCPTNHSSFKYNRRDKGGPISSNNRLRNSKRQQIIDKELNIRLPINPKHLIIELSTGVILIQLLNKFIGTTSNIKICLPRNDQRNNMLNEVVKSYRRNLRRCRAAIYRYGVPKEYLFSTESIINPQNADGLLSLANSISILYNLHNNNTKSPINASSSNKIQEDFSTNIDNQYNTSVSQIQSTSPSLQQRHSGKYQPTDKTANHRRIHQMTIWSNYLCSDV</sequence>
<dbReference type="Proteomes" id="UP000050792">
    <property type="component" value="Unassembled WGS sequence"/>
</dbReference>
<dbReference type="SMART" id="SM00369">
    <property type="entry name" value="LRR_TYP"/>
    <property type="match status" value="5"/>
</dbReference>
<dbReference type="AlphaFoldDB" id="A0AA85EQJ0"/>
<protein>
    <submittedName>
        <fullName evidence="5">Uncharacterized protein</fullName>
    </submittedName>
</protein>
<keyword evidence="1" id="KW-0433">Leucine-rich repeat</keyword>
<keyword evidence="2" id="KW-0677">Repeat</keyword>
<dbReference type="InterPro" id="IPR036872">
    <property type="entry name" value="CH_dom_sf"/>
</dbReference>
<dbReference type="SUPFAM" id="SSF47576">
    <property type="entry name" value="Calponin-homology domain, CH-domain"/>
    <property type="match status" value="1"/>
</dbReference>
<dbReference type="PANTHER" id="PTHR48051">
    <property type="match status" value="1"/>
</dbReference>
<organism evidence="4 5">
    <name type="scientific">Schistosoma rodhaini</name>
    <dbReference type="NCBI Taxonomy" id="6188"/>
    <lineage>
        <taxon>Eukaryota</taxon>
        <taxon>Metazoa</taxon>
        <taxon>Spiralia</taxon>
        <taxon>Lophotrochozoa</taxon>
        <taxon>Platyhelminthes</taxon>
        <taxon>Trematoda</taxon>
        <taxon>Digenea</taxon>
        <taxon>Strigeidida</taxon>
        <taxon>Schistosomatoidea</taxon>
        <taxon>Schistosomatidae</taxon>
        <taxon>Schistosoma</taxon>
    </lineage>
</organism>
<dbReference type="GO" id="GO:0005737">
    <property type="term" value="C:cytoplasm"/>
    <property type="evidence" value="ECO:0007669"/>
    <property type="project" value="TreeGrafter"/>
</dbReference>
<dbReference type="Gene3D" id="3.80.10.10">
    <property type="entry name" value="Ribonuclease Inhibitor"/>
    <property type="match status" value="2"/>
</dbReference>
<reference evidence="5" key="2">
    <citation type="submission" date="2023-11" db="UniProtKB">
        <authorList>
            <consortium name="WormBaseParasite"/>
        </authorList>
    </citation>
    <scope>IDENTIFICATION</scope>
</reference>
<dbReference type="InterPro" id="IPR032675">
    <property type="entry name" value="LRR_dom_sf"/>
</dbReference>
<evidence type="ECO:0000313" key="5">
    <source>
        <dbReference type="WBParaSite" id="SRDH1_18560.2"/>
    </source>
</evidence>
<reference evidence="4" key="1">
    <citation type="submission" date="2022-06" db="EMBL/GenBank/DDBJ databases">
        <authorList>
            <person name="Berger JAMES D."/>
            <person name="Berger JAMES D."/>
        </authorList>
    </citation>
    <scope>NUCLEOTIDE SEQUENCE [LARGE SCALE GENOMIC DNA]</scope>
</reference>
<feature type="region of interest" description="Disordered" evidence="3">
    <location>
        <begin position="459"/>
        <end position="485"/>
    </location>
</feature>
<dbReference type="InterPro" id="IPR050216">
    <property type="entry name" value="LRR_domain-containing"/>
</dbReference>
<dbReference type="InterPro" id="IPR001611">
    <property type="entry name" value="Leu-rich_rpt"/>
</dbReference>
<dbReference type="InterPro" id="IPR003591">
    <property type="entry name" value="Leu-rich_rpt_typical-subtyp"/>
</dbReference>
<evidence type="ECO:0000256" key="3">
    <source>
        <dbReference type="SAM" id="MobiDB-lite"/>
    </source>
</evidence>
<dbReference type="SMART" id="SM00364">
    <property type="entry name" value="LRR_BAC"/>
    <property type="match status" value="4"/>
</dbReference>
<dbReference type="Pfam" id="PF13855">
    <property type="entry name" value="LRR_8"/>
    <property type="match status" value="1"/>
</dbReference>
<dbReference type="SUPFAM" id="SSF52058">
    <property type="entry name" value="L domain-like"/>
    <property type="match status" value="1"/>
</dbReference>
<feature type="compositionally biased region" description="Polar residues" evidence="3">
    <location>
        <begin position="636"/>
        <end position="650"/>
    </location>
</feature>
<accession>A0AA85EQJ0</accession>
<evidence type="ECO:0000256" key="1">
    <source>
        <dbReference type="ARBA" id="ARBA00022614"/>
    </source>
</evidence>
<evidence type="ECO:0000313" key="4">
    <source>
        <dbReference type="Proteomes" id="UP000050792"/>
    </source>
</evidence>